<dbReference type="EMBL" id="CWKI01000007">
    <property type="protein sequence ID" value="CTR07757.1"/>
    <property type="molecule type" value="Genomic_DNA"/>
</dbReference>
<dbReference type="GO" id="GO:0004845">
    <property type="term" value="F:uracil phosphoribosyltransferase activity"/>
    <property type="evidence" value="ECO:0007669"/>
    <property type="project" value="UniProtKB-EC"/>
</dbReference>
<evidence type="ECO:0000256" key="9">
    <source>
        <dbReference type="ARBA" id="ARBA00023134"/>
    </source>
</evidence>
<comment type="pathway">
    <text evidence="2">Pyrimidine metabolism; UMP biosynthesis via salvage pathway; UMP from uracil: step 1/1.</text>
</comment>
<dbReference type="NCBIfam" id="NF001097">
    <property type="entry name" value="PRK00129.1"/>
    <property type="match status" value="1"/>
</dbReference>
<evidence type="ECO:0000256" key="10">
    <source>
        <dbReference type="ARBA" id="ARBA00031082"/>
    </source>
</evidence>
<dbReference type="InterPro" id="IPR000836">
    <property type="entry name" value="PRTase_dom"/>
</dbReference>
<keyword evidence="8" id="KW-0547">Nucleotide-binding</keyword>
<evidence type="ECO:0000313" key="12">
    <source>
        <dbReference type="EMBL" id="CTR07757.1"/>
    </source>
</evidence>
<dbReference type="FunFam" id="3.40.50.2020:FF:000003">
    <property type="entry name" value="Uracil phosphoribosyltransferase"/>
    <property type="match status" value="1"/>
</dbReference>
<dbReference type="SUPFAM" id="SSF53271">
    <property type="entry name" value="PRTase-like"/>
    <property type="match status" value="1"/>
</dbReference>
<evidence type="ECO:0000256" key="8">
    <source>
        <dbReference type="ARBA" id="ARBA00022741"/>
    </source>
</evidence>
<evidence type="ECO:0000256" key="3">
    <source>
        <dbReference type="ARBA" id="ARBA00009516"/>
    </source>
</evidence>
<proteinExistence type="inferred from homology"/>
<dbReference type="CDD" id="cd06223">
    <property type="entry name" value="PRTases_typeI"/>
    <property type="match status" value="1"/>
</dbReference>
<reference evidence="12 14" key="1">
    <citation type="submission" date="2015-07" db="EMBL/GenBank/DDBJ databases">
        <authorList>
            <person name="Cajimat M.N.B."/>
            <person name="Milazzo M.L."/>
            <person name="Fulhorst C.F."/>
        </authorList>
    </citation>
    <scope>NUCLEOTIDE SEQUENCE [LARGE SCALE GENOMIC DNA]</scope>
    <source>
        <strain evidence="12">Single colony</strain>
    </source>
</reference>
<dbReference type="InterPro" id="IPR050054">
    <property type="entry name" value="UPRTase/APRTase"/>
</dbReference>
<dbReference type="PANTHER" id="PTHR32315:SF4">
    <property type="entry name" value="URACIL PHOSPHORIBOSYLTRANSFERASE, CHLOROPLASTIC"/>
    <property type="match status" value="1"/>
</dbReference>
<dbReference type="Proteomes" id="UP000239560">
    <property type="component" value="Unassembled WGS sequence"/>
</dbReference>
<sequence length="211" mass="22923">MPNITLVSHPIVQSKISELRDSQTSSHRFRALIKEITTVLGIEATRDLPLKDVQGLQSPIDSYTGKAIAPKIGLSPILRAGIGMTDPMLDLFPDASVFYLGLFREKVSLQPVEYYQKLPPKPTVDTLYLLDPLVATGGTAIAAISILLDWGLDISQIKLLSILGSKPGLEKVAEAYPGLQIYTCAVDEVLTEDGYVRPGVGDTGDRLFNTK</sequence>
<comment type="similarity">
    <text evidence="3">Belongs to the UPRTase family.</text>
</comment>
<dbReference type="GO" id="GO:0005525">
    <property type="term" value="F:GTP binding"/>
    <property type="evidence" value="ECO:0007669"/>
    <property type="project" value="UniProtKB-KW"/>
</dbReference>
<dbReference type="AlphaFoldDB" id="A0A0K3CGN8"/>
<dbReference type="Pfam" id="PF14681">
    <property type="entry name" value="UPRTase"/>
    <property type="match status" value="1"/>
</dbReference>
<keyword evidence="7" id="KW-0808">Transferase</keyword>
<dbReference type="EC" id="2.4.2.9" evidence="4"/>
<dbReference type="STRING" id="5286.A0A0K3CGN8"/>
<dbReference type="Proteomes" id="UP000199069">
    <property type="component" value="Unassembled WGS sequence"/>
</dbReference>
<keyword evidence="14" id="KW-1185">Reference proteome</keyword>
<accession>A0A0K3CGN8</accession>
<comment type="cofactor">
    <cofactor evidence="1">
        <name>Mg(2+)</name>
        <dbReference type="ChEBI" id="CHEBI:18420"/>
    </cofactor>
</comment>
<evidence type="ECO:0000313" key="15">
    <source>
        <dbReference type="Proteomes" id="UP000239560"/>
    </source>
</evidence>
<reference evidence="13 15" key="2">
    <citation type="journal article" date="2018" name="Elife">
        <title>Functional genomics of lipid metabolism in the oleaginous yeast Rhodosporidium toruloides.</title>
        <authorList>
            <person name="Coradetti S.T."/>
            <person name="Pinel D."/>
            <person name="Geiselman G."/>
            <person name="Ito M."/>
            <person name="Mondo S."/>
            <person name="Reilly M.C."/>
            <person name="Cheng Y.F."/>
            <person name="Bauer S."/>
            <person name="Grigoriev I."/>
            <person name="Gladden J.M."/>
            <person name="Simmons B.A."/>
            <person name="Brem R."/>
            <person name="Arkin A.P."/>
            <person name="Skerker J.M."/>
        </authorList>
    </citation>
    <scope>NUCLEOTIDE SEQUENCE [LARGE SCALE GENOMIC DNA]</scope>
    <source>
        <strain evidence="13 15">NBRC 0880</strain>
    </source>
</reference>
<evidence type="ECO:0000313" key="14">
    <source>
        <dbReference type="Proteomes" id="UP000199069"/>
    </source>
</evidence>
<evidence type="ECO:0000256" key="5">
    <source>
        <dbReference type="ARBA" id="ARBA00022533"/>
    </source>
</evidence>
<dbReference type="OMA" id="KPAHIKQ"/>
<evidence type="ECO:0000256" key="4">
    <source>
        <dbReference type="ARBA" id="ARBA00011894"/>
    </source>
</evidence>
<keyword evidence="9" id="KW-0342">GTP-binding</keyword>
<evidence type="ECO:0000313" key="13">
    <source>
        <dbReference type="EMBL" id="PRQ73528.1"/>
    </source>
</evidence>
<keyword evidence="6" id="KW-0328">Glycosyltransferase</keyword>
<gene>
    <name evidence="12" type="primary">FGENESH: predicted gene_7.3</name>
    <name evidence="13" type="ORF">AAT19DRAFT_15095</name>
    <name evidence="12" type="ORF">BN2166_0036180</name>
</gene>
<evidence type="ECO:0000256" key="2">
    <source>
        <dbReference type="ARBA" id="ARBA00005180"/>
    </source>
</evidence>
<name>A0A0K3CGN8_RHOTO</name>
<feature type="domain" description="Phosphoribosyltransferase" evidence="11">
    <location>
        <begin position="7"/>
        <end position="210"/>
    </location>
</feature>
<dbReference type="Gene3D" id="3.40.50.2020">
    <property type="match status" value="1"/>
</dbReference>
<dbReference type="InterPro" id="IPR029057">
    <property type="entry name" value="PRTase-like"/>
</dbReference>
<protein>
    <recommendedName>
        <fullName evidence="4">uracil phosphoribosyltransferase</fullName>
        <ecNumber evidence="4">2.4.2.9</ecNumber>
    </recommendedName>
    <alternativeName>
        <fullName evidence="10">UMP pyrophosphorylase</fullName>
    </alternativeName>
</protein>
<dbReference type="PANTHER" id="PTHR32315">
    <property type="entry name" value="ADENINE PHOSPHORIBOSYLTRANSFERASE"/>
    <property type="match status" value="1"/>
</dbReference>
<evidence type="ECO:0000259" key="11">
    <source>
        <dbReference type="Pfam" id="PF14681"/>
    </source>
</evidence>
<evidence type="ECO:0000256" key="7">
    <source>
        <dbReference type="ARBA" id="ARBA00022679"/>
    </source>
</evidence>
<evidence type="ECO:0000256" key="6">
    <source>
        <dbReference type="ARBA" id="ARBA00022676"/>
    </source>
</evidence>
<dbReference type="GO" id="GO:0005737">
    <property type="term" value="C:cytoplasm"/>
    <property type="evidence" value="ECO:0007669"/>
    <property type="project" value="UniProtKB-ARBA"/>
</dbReference>
<dbReference type="EMBL" id="LCTV02000007">
    <property type="protein sequence ID" value="PRQ73528.1"/>
    <property type="molecule type" value="Genomic_DNA"/>
</dbReference>
<dbReference type="OrthoDB" id="10257085at2759"/>
<evidence type="ECO:0000256" key="1">
    <source>
        <dbReference type="ARBA" id="ARBA00001946"/>
    </source>
</evidence>
<keyword evidence="5" id="KW-0021">Allosteric enzyme</keyword>
<organism evidence="12 14">
    <name type="scientific">Rhodotorula toruloides</name>
    <name type="common">Yeast</name>
    <name type="synonym">Rhodosporidium toruloides</name>
    <dbReference type="NCBI Taxonomy" id="5286"/>
    <lineage>
        <taxon>Eukaryota</taxon>
        <taxon>Fungi</taxon>
        <taxon>Dikarya</taxon>
        <taxon>Basidiomycota</taxon>
        <taxon>Pucciniomycotina</taxon>
        <taxon>Microbotryomycetes</taxon>
        <taxon>Sporidiobolales</taxon>
        <taxon>Sporidiobolaceae</taxon>
        <taxon>Rhodotorula</taxon>
    </lineage>
</organism>